<feature type="domain" description="Methyltransferase type 11" evidence="1">
    <location>
        <begin position="34"/>
        <end position="127"/>
    </location>
</feature>
<dbReference type="STRING" id="1848.SAMN05443637_12130"/>
<sequence length="256" mass="26936">MDRSPPGRSELRHPTVAERVAFALELVEPGARVLDVGCGAGTLTALLVDPAGPEGSVLGVDLTRANLATARERCPAAAFVAGSAYALPVADGVVDLVFAHALMEHLARPDRALVEFRRVLRPGGRVALSSSDWGGARVLPRDRDVHRALSAYVGLRRRSGGDPCAGGRLAWWARQAGLTEIQVRTRHRVDVSYADLARHVGACLQHAAAHATAAGDRAELFAAAQAAARWSAHGRGTGRVEQCWVEVTARSAGAGA</sequence>
<accession>A0A1M6YSP0</accession>
<keyword evidence="3" id="KW-1185">Reference proteome</keyword>
<evidence type="ECO:0000259" key="1">
    <source>
        <dbReference type="Pfam" id="PF08241"/>
    </source>
</evidence>
<keyword evidence="2" id="KW-0808">Transferase</keyword>
<dbReference type="InterPro" id="IPR029063">
    <property type="entry name" value="SAM-dependent_MTases_sf"/>
</dbReference>
<dbReference type="InterPro" id="IPR050508">
    <property type="entry name" value="Methyltransf_Superfamily"/>
</dbReference>
<dbReference type="Pfam" id="PF08241">
    <property type="entry name" value="Methyltransf_11"/>
    <property type="match status" value="1"/>
</dbReference>
<reference evidence="2 3" key="1">
    <citation type="submission" date="2016-11" db="EMBL/GenBank/DDBJ databases">
        <authorList>
            <person name="Jaros S."/>
            <person name="Januszkiewicz K."/>
            <person name="Wedrychowicz H."/>
        </authorList>
    </citation>
    <scope>NUCLEOTIDE SEQUENCE [LARGE SCALE GENOMIC DNA]</scope>
    <source>
        <strain evidence="2 3">DSM 43832</strain>
    </source>
</reference>
<gene>
    <name evidence="2" type="ORF">SAMN05443637_12130</name>
</gene>
<protein>
    <submittedName>
        <fullName evidence="2">Methyltransferase domain-containing protein</fullName>
    </submittedName>
</protein>
<dbReference type="GO" id="GO:0008757">
    <property type="term" value="F:S-adenosylmethionine-dependent methyltransferase activity"/>
    <property type="evidence" value="ECO:0007669"/>
    <property type="project" value="InterPro"/>
</dbReference>
<dbReference type="SUPFAM" id="SSF53335">
    <property type="entry name" value="S-adenosyl-L-methionine-dependent methyltransferases"/>
    <property type="match status" value="1"/>
</dbReference>
<organism evidence="2 3">
    <name type="scientific">Pseudonocardia thermophila</name>
    <dbReference type="NCBI Taxonomy" id="1848"/>
    <lineage>
        <taxon>Bacteria</taxon>
        <taxon>Bacillati</taxon>
        <taxon>Actinomycetota</taxon>
        <taxon>Actinomycetes</taxon>
        <taxon>Pseudonocardiales</taxon>
        <taxon>Pseudonocardiaceae</taxon>
        <taxon>Pseudonocardia</taxon>
    </lineage>
</organism>
<dbReference type="OrthoDB" id="9795634at2"/>
<evidence type="ECO:0000313" key="2">
    <source>
        <dbReference type="EMBL" id="SHL21072.1"/>
    </source>
</evidence>
<dbReference type="EMBL" id="FRAP01000021">
    <property type="protein sequence ID" value="SHL21072.1"/>
    <property type="molecule type" value="Genomic_DNA"/>
</dbReference>
<dbReference type="Gene3D" id="3.40.50.150">
    <property type="entry name" value="Vaccinia Virus protein VP39"/>
    <property type="match status" value="1"/>
</dbReference>
<dbReference type="Proteomes" id="UP000184363">
    <property type="component" value="Unassembled WGS sequence"/>
</dbReference>
<dbReference type="GO" id="GO:0032259">
    <property type="term" value="P:methylation"/>
    <property type="evidence" value="ECO:0007669"/>
    <property type="project" value="UniProtKB-KW"/>
</dbReference>
<keyword evidence="2" id="KW-0489">Methyltransferase</keyword>
<dbReference type="PANTHER" id="PTHR42912:SF80">
    <property type="entry name" value="METHYLTRANSFERASE DOMAIN-CONTAINING PROTEIN"/>
    <property type="match status" value="1"/>
</dbReference>
<name>A0A1M6YSP0_PSETH</name>
<dbReference type="InterPro" id="IPR013216">
    <property type="entry name" value="Methyltransf_11"/>
</dbReference>
<dbReference type="AlphaFoldDB" id="A0A1M6YSP0"/>
<dbReference type="PANTHER" id="PTHR42912">
    <property type="entry name" value="METHYLTRANSFERASE"/>
    <property type="match status" value="1"/>
</dbReference>
<dbReference type="CDD" id="cd02440">
    <property type="entry name" value="AdoMet_MTases"/>
    <property type="match status" value="1"/>
</dbReference>
<evidence type="ECO:0000313" key="3">
    <source>
        <dbReference type="Proteomes" id="UP000184363"/>
    </source>
</evidence>
<dbReference type="RefSeq" id="WP_073459551.1">
    <property type="nucleotide sequence ID" value="NZ_CALGVN010000049.1"/>
</dbReference>
<proteinExistence type="predicted"/>